<accession>A0ACC2XD47</accession>
<organism evidence="1 2">
    <name type="scientific">Naganishia onofrii</name>
    <dbReference type="NCBI Taxonomy" id="1851511"/>
    <lineage>
        <taxon>Eukaryota</taxon>
        <taxon>Fungi</taxon>
        <taxon>Dikarya</taxon>
        <taxon>Basidiomycota</taxon>
        <taxon>Agaricomycotina</taxon>
        <taxon>Tremellomycetes</taxon>
        <taxon>Filobasidiales</taxon>
        <taxon>Filobasidiaceae</taxon>
        <taxon>Naganishia</taxon>
    </lineage>
</organism>
<gene>
    <name evidence="1" type="ORF">QFC24_004557</name>
</gene>
<evidence type="ECO:0000313" key="2">
    <source>
        <dbReference type="Proteomes" id="UP001234202"/>
    </source>
</evidence>
<dbReference type="EMBL" id="JASBWV010000016">
    <property type="protein sequence ID" value="KAJ9121974.1"/>
    <property type="molecule type" value="Genomic_DNA"/>
</dbReference>
<proteinExistence type="predicted"/>
<evidence type="ECO:0000313" key="1">
    <source>
        <dbReference type="EMBL" id="KAJ9121974.1"/>
    </source>
</evidence>
<reference evidence="1" key="1">
    <citation type="submission" date="2023-04" db="EMBL/GenBank/DDBJ databases">
        <title>Draft Genome sequencing of Naganishia species isolated from polar environments using Oxford Nanopore Technology.</title>
        <authorList>
            <person name="Leo P."/>
            <person name="Venkateswaran K."/>
        </authorList>
    </citation>
    <scope>NUCLEOTIDE SEQUENCE</scope>
    <source>
        <strain evidence="1">DBVPG 5303</strain>
    </source>
</reference>
<protein>
    <submittedName>
        <fullName evidence="1">Uncharacterized protein</fullName>
    </submittedName>
</protein>
<dbReference type="Proteomes" id="UP001234202">
    <property type="component" value="Unassembled WGS sequence"/>
</dbReference>
<keyword evidence="2" id="KW-1185">Reference proteome</keyword>
<name>A0ACC2XD47_9TREE</name>
<comment type="caution">
    <text evidence="1">The sequence shown here is derived from an EMBL/GenBank/DDBJ whole genome shotgun (WGS) entry which is preliminary data.</text>
</comment>
<sequence>MTSDRHVETDPTLGKIMDSTEEHRRNSVIDQVEPQAREHHVRPPFAHQNSASSESQLSTVSANFCRDSVILTSQTPLSPPLPPAHFNPVPDVHPLLLAATTRTPSNESAAGLQITHNADAEGDMNMVFSPLMSPSAGGSAFALGPSMTNNSLALLKSPTSVSTPPRRYSGSSNVSATTPNTTASQQSSPFHFAEFQTEIGTLQRRLSEERSRRSSAHSAKRSDRAANARLQEIEAGDATDEVPNETVTTAKESSSGTTSERPTMKTSASSGTASSAESEAIAVEHLREARQELQAVLEEALEENCTKMKTLGNTAYINLEIDQNGEPEILAREDHYPQSVRISDTDHPDQSHLTEGSDKLDTRAPSPMMSPLLTSSIPDPQGGGPISFEDLVRHQRRNSDSASNNTPLFSPGARSSPTSPVPQPMRSRTGSTSGSIKDGPRSRSRHTSISRSPIAANTGNQSTTPGISQLTKMRRKFSAAEDNDDQSSDTQHSELMLVNGAAEKNGAGERVYSPASILLAAEAANVASREQSRMSSPTLDNGTGLNETSAAVRIREPDMPVAGANERETRTHSNQLMGSQSQVRPIDDGVSRVYQWRNASQSDTQEQPPAGQSDSELSAHHDTHLWDSVWPSSTASTSNAIASGHVPFPKPITDASPGLRPRLPMHSRTMSTNFGSGLVSNNTLPTHVEVDRLPMMHSLSFPRAASSHHDRPVPLSTLPSYNSGVPLFFSSALQQGAAPSAWPQGSSARRGSLASLGSWPLNKNVSVDPPGNAPREETAGKPWTVNSTDGDIPEEDEVESDNHVRSVK</sequence>